<dbReference type="InterPro" id="IPR059025">
    <property type="entry name" value="STB6_N"/>
</dbReference>
<evidence type="ECO:0000256" key="1">
    <source>
        <dbReference type="SAM" id="Coils"/>
    </source>
</evidence>
<dbReference type="Pfam" id="PF25995">
    <property type="entry name" value="STB6_N"/>
    <property type="match status" value="1"/>
</dbReference>
<dbReference type="Proteomes" id="UP001583280">
    <property type="component" value="Unassembled WGS sequence"/>
</dbReference>
<dbReference type="InterPro" id="IPR038919">
    <property type="entry name" value="STB2/STB2"/>
</dbReference>
<dbReference type="PANTHER" id="PTHR31011">
    <property type="entry name" value="PROTEIN STB2-RELATED"/>
    <property type="match status" value="1"/>
</dbReference>
<proteinExistence type="predicted"/>
<feature type="coiled-coil region" evidence="1">
    <location>
        <begin position="770"/>
        <end position="797"/>
    </location>
</feature>
<dbReference type="EMBL" id="JAWDJO010000098">
    <property type="protein sequence ID" value="KAL1894060.1"/>
    <property type="molecule type" value="Genomic_DNA"/>
</dbReference>
<comment type="caution">
    <text evidence="4">The sequence shown here is derived from an EMBL/GenBank/DDBJ whole genome shotgun (WGS) entry which is preliminary data.</text>
</comment>
<protein>
    <recommendedName>
        <fullName evidence="3">STB6-like N-terminal domain-containing protein</fullName>
    </recommendedName>
</protein>
<keyword evidence="5" id="KW-1185">Reference proteome</keyword>
<feature type="domain" description="STB6-like N-terminal" evidence="3">
    <location>
        <begin position="14"/>
        <end position="153"/>
    </location>
</feature>
<evidence type="ECO:0000256" key="2">
    <source>
        <dbReference type="SAM" id="MobiDB-lite"/>
    </source>
</evidence>
<sequence>MAQRVTEAASVPQKRLVIPDPVALRYLGEDPLVHIVESRTTLEGYELYLVEQWACSRKSASTVIASYTGDAKSTIVVGVISVPEDQTFWSLRLKMFFREVQQHHARPRDTPLGDLITTNLSSFPSALTTILVPNGDIKSYQKMFIVNENLKRLGCSGRAGLTLDEPAPAAQAKFCSMYRVHEQINFLEAAIELVRLCQMALIVFGQLNTIFSDGLLCDMTEAAISNWWTDIGVEYYNMEPSDGILGPMTVSALLGLLMGARNRLNSYGAAVSKDAFEIESTMRGVSHFQKYQKMERTGVLDRETLLKLQSATAKAAANEGWAVQRAVKSTVAEIGGKRGELVMGIVSGRDKGGISEVETLDIEKFVGYAYGELPKWLWQGKTRRSTAESSHEKHTEIGSALMAAKEQQEILSMATQRASSIPVSEYADSNNGKEDLYGVPPQSTMSGTFLTSTISQDSPIDKGEKKTRFKSVTERMSDARSGLGRIKDAVGGSRRVAKSGRDDCSDVPSSPMAYHATGTNGPFKTSAWNKTPEFYAAHSHREKDLERMTSHMPIHIGAEATPDKALSAGFSESLPGDSSDAKDSKDPMFIATSLTGINDARDHWLAEDEPVNLCMQRLQRRYSFHSTQERPAYNDARWSRRASFSDAADAVLRWEEIVPMFDVFHTSAQEFSLFELARVFCSDAQKIKYDLEPWAQQQFAALGNVEERFIRENQEILALHNRVSDGYDNMALSSGEIMAKQRTAFTEEIKEIETLFARLDYEIQGLTGKVADVEEGVEVFERQVSRLEEKAEELRIQLETESWIHWLVRTVTGIGTGPNILQAVDQKTK</sequence>
<dbReference type="PANTHER" id="PTHR31011:SF2">
    <property type="entry name" value="PROTEIN STB2-RELATED"/>
    <property type="match status" value="1"/>
</dbReference>
<reference evidence="4 5" key="1">
    <citation type="journal article" date="2024" name="IMA Fungus">
        <title>IMA Genome - F19 : A genome assembly and annotation guide to empower mycologists, including annotated draft genome sequences of Ceratocystis pirilliformis, Diaporthe australafricana, Fusarium ophioides, Paecilomyces lecythidis, and Sporothrix stenoceras.</title>
        <authorList>
            <person name="Aylward J."/>
            <person name="Wilson A.M."/>
            <person name="Visagie C.M."/>
            <person name="Spraker J."/>
            <person name="Barnes I."/>
            <person name="Buitendag C."/>
            <person name="Ceriani C."/>
            <person name="Del Mar Angel L."/>
            <person name="du Plessis D."/>
            <person name="Fuchs T."/>
            <person name="Gasser K."/>
            <person name="Kramer D."/>
            <person name="Li W."/>
            <person name="Munsamy K."/>
            <person name="Piso A."/>
            <person name="Price J.L."/>
            <person name="Sonnekus B."/>
            <person name="Thomas C."/>
            <person name="van der Nest A."/>
            <person name="van Dijk A."/>
            <person name="van Heerden A."/>
            <person name="van Vuuren N."/>
            <person name="Yilmaz N."/>
            <person name="Duong T.A."/>
            <person name="van der Merwe N.A."/>
            <person name="Wingfield M.J."/>
            <person name="Wingfield B.D."/>
        </authorList>
    </citation>
    <scope>NUCLEOTIDE SEQUENCE [LARGE SCALE GENOMIC DNA]</scope>
    <source>
        <strain evidence="4 5">CMW 12675</strain>
    </source>
</reference>
<keyword evidence="1" id="KW-0175">Coiled coil</keyword>
<evidence type="ECO:0000313" key="4">
    <source>
        <dbReference type="EMBL" id="KAL1894060.1"/>
    </source>
</evidence>
<name>A0ABR3Z1X3_9PEZI</name>
<gene>
    <name evidence="4" type="ORF">Cpir12675_003844</name>
</gene>
<organism evidence="4 5">
    <name type="scientific">Ceratocystis pirilliformis</name>
    <dbReference type="NCBI Taxonomy" id="259994"/>
    <lineage>
        <taxon>Eukaryota</taxon>
        <taxon>Fungi</taxon>
        <taxon>Dikarya</taxon>
        <taxon>Ascomycota</taxon>
        <taxon>Pezizomycotina</taxon>
        <taxon>Sordariomycetes</taxon>
        <taxon>Hypocreomycetidae</taxon>
        <taxon>Microascales</taxon>
        <taxon>Ceratocystidaceae</taxon>
        <taxon>Ceratocystis</taxon>
    </lineage>
</organism>
<feature type="region of interest" description="Disordered" evidence="2">
    <location>
        <begin position="491"/>
        <end position="518"/>
    </location>
</feature>
<accession>A0ABR3Z1X3</accession>
<evidence type="ECO:0000313" key="5">
    <source>
        <dbReference type="Proteomes" id="UP001583280"/>
    </source>
</evidence>
<evidence type="ECO:0000259" key="3">
    <source>
        <dbReference type="Pfam" id="PF25995"/>
    </source>
</evidence>